<evidence type="ECO:0000313" key="4">
    <source>
        <dbReference type="Proteomes" id="UP001597479"/>
    </source>
</evidence>
<gene>
    <name evidence="3" type="ORF">ACFS27_22790</name>
</gene>
<sequence>MRIERRLVAVAAGVLLTVTGCTSATDPTPSPTPTDTASQPAGSPSPATDSELAAANAEALVREYYRVTDVVAKNPTDLTPLDGIAATGELQRLKAQFQQWADDSWHQTGDLKVVELVTQTVTLEPSDGSVPSAQVDVCFDVTDLDIVDQSGASQVDSGRNDRGWDRLTVTNSAYDTNPDDGWRVTDAQTLEQEPCAGQ</sequence>
<proteinExistence type="predicted"/>
<evidence type="ECO:0000256" key="1">
    <source>
        <dbReference type="SAM" id="MobiDB-lite"/>
    </source>
</evidence>
<feature type="region of interest" description="Disordered" evidence="1">
    <location>
        <begin position="21"/>
        <end position="51"/>
    </location>
</feature>
<keyword evidence="2" id="KW-0732">Signal</keyword>
<feature type="signal peptide" evidence="2">
    <location>
        <begin position="1"/>
        <end position="24"/>
    </location>
</feature>
<protein>
    <recommendedName>
        <fullName evidence="5">Mce-associated membrane protein</fullName>
    </recommendedName>
</protein>
<evidence type="ECO:0000313" key="3">
    <source>
        <dbReference type="EMBL" id="MFD2796406.1"/>
    </source>
</evidence>
<name>A0ABW5W2M3_9MICO</name>
<organism evidence="3 4">
    <name type="scientific">Promicromonospora vindobonensis</name>
    <dbReference type="NCBI Taxonomy" id="195748"/>
    <lineage>
        <taxon>Bacteria</taxon>
        <taxon>Bacillati</taxon>
        <taxon>Actinomycetota</taxon>
        <taxon>Actinomycetes</taxon>
        <taxon>Micrococcales</taxon>
        <taxon>Promicromonosporaceae</taxon>
        <taxon>Promicromonospora</taxon>
    </lineage>
</organism>
<evidence type="ECO:0000256" key="2">
    <source>
        <dbReference type="SAM" id="SignalP"/>
    </source>
</evidence>
<dbReference type="Proteomes" id="UP001597479">
    <property type="component" value="Unassembled WGS sequence"/>
</dbReference>
<reference evidence="4" key="1">
    <citation type="journal article" date="2019" name="Int. J. Syst. Evol. Microbiol.">
        <title>The Global Catalogue of Microorganisms (GCM) 10K type strain sequencing project: providing services to taxonomists for standard genome sequencing and annotation.</title>
        <authorList>
            <consortium name="The Broad Institute Genomics Platform"/>
            <consortium name="The Broad Institute Genome Sequencing Center for Infectious Disease"/>
            <person name="Wu L."/>
            <person name="Ma J."/>
        </authorList>
    </citation>
    <scope>NUCLEOTIDE SEQUENCE [LARGE SCALE GENOMIC DNA]</scope>
    <source>
        <strain evidence="4">CCM 7044</strain>
    </source>
</reference>
<keyword evidence="4" id="KW-1185">Reference proteome</keyword>
<accession>A0ABW5W2M3</accession>
<comment type="caution">
    <text evidence="3">The sequence shown here is derived from an EMBL/GenBank/DDBJ whole genome shotgun (WGS) entry which is preliminary data.</text>
</comment>
<feature type="chain" id="PRO_5046559062" description="Mce-associated membrane protein" evidence="2">
    <location>
        <begin position="25"/>
        <end position="198"/>
    </location>
</feature>
<dbReference type="RefSeq" id="WP_377187933.1">
    <property type="nucleotide sequence ID" value="NZ_JBHUOG010000002.1"/>
</dbReference>
<dbReference type="EMBL" id="JBHUOG010000002">
    <property type="protein sequence ID" value="MFD2796406.1"/>
    <property type="molecule type" value="Genomic_DNA"/>
</dbReference>
<evidence type="ECO:0008006" key="5">
    <source>
        <dbReference type="Google" id="ProtNLM"/>
    </source>
</evidence>
<dbReference type="PROSITE" id="PS51257">
    <property type="entry name" value="PROKAR_LIPOPROTEIN"/>
    <property type="match status" value="1"/>
</dbReference>
<feature type="compositionally biased region" description="Low complexity" evidence="1">
    <location>
        <begin position="21"/>
        <end position="41"/>
    </location>
</feature>